<evidence type="ECO:0000256" key="2">
    <source>
        <dbReference type="ARBA" id="ARBA00001974"/>
    </source>
</evidence>
<protein>
    <recommendedName>
        <fullName evidence="4">nitric oxide dioxygenase</fullName>
        <ecNumber evidence="4">1.14.12.17</ecNumber>
    </recommendedName>
</protein>
<dbReference type="CDD" id="cd19753">
    <property type="entry name" value="Mb-like_oxidoreductase"/>
    <property type="match status" value="1"/>
</dbReference>
<keyword evidence="5" id="KW-0001">2Fe-2S</keyword>
<dbReference type="CDD" id="cd06187">
    <property type="entry name" value="O2ase_reductase_like"/>
    <property type="match status" value="1"/>
</dbReference>
<gene>
    <name evidence="14" type="ORF">BLA24_04950</name>
</gene>
<reference evidence="14 15" key="1">
    <citation type="journal article" date="2017" name="Biochemistry">
        <title>Identification of the Biosynthetic Pathway for the Antibiotic Bicyclomycin.</title>
        <authorList>
            <person name="Patteson J."/>
            <person name="Cai W."/>
            <person name="Johnson R.A."/>
            <person name="Santa Maria K."/>
            <person name="Li B."/>
        </authorList>
    </citation>
    <scope>NUCLEOTIDE SEQUENCE [LARGE SCALE GENOMIC DNA]</scope>
    <source>
        <strain evidence="14 15">ATCC 21532</strain>
    </source>
</reference>
<sequence>MGRSAPRPRAERARSGGAILLALCARHEERRHVNTTRGNDYYALLARHDAMRLRRQMLSPGAVAAPDRTTAGGAHRPPCDEADRRLILGGLHLVTPFDDLITHLYEVMFGRWPYLRSLFPDSMTFQRQHLAQVFGYLTDRLDRPDEVAATFTRLGRDHRKLGVRPAHYEAFEAALCEALRARAGARWTTELEGAWLRMLRFAVGAMVAGADAAITEPPAWHATVVGHELRRPDLAVLRVRTHERYPYRAGQYGALEAPSLPHAWRQYSMACAPRADDEIEFHVRRTGAGGVSEALVSRTRVGDTLRLGPAAGTMTLDGHLTHDLLLVAGGTGLAPFKALVDELGTRPPGDRRVHLFVGARHHADLYDRDWLADVERRRPWLRVLPVFGGTPATLAAVRRHGERLGLDWSGRAAAVSGPPEMVRATVAELRDLGLPADRIRHDPLPGAP</sequence>
<comment type="similarity">
    <text evidence="11">Belongs to the globin family.</text>
</comment>
<dbReference type="Proteomes" id="UP000222531">
    <property type="component" value="Unassembled WGS sequence"/>
</dbReference>
<dbReference type="InterPro" id="IPR012292">
    <property type="entry name" value="Globin/Proto"/>
</dbReference>
<evidence type="ECO:0000256" key="10">
    <source>
        <dbReference type="ARBA" id="ARBA00049433"/>
    </source>
</evidence>
<evidence type="ECO:0000259" key="13">
    <source>
        <dbReference type="PROSITE" id="PS51384"/>
    </source>
</evidence>
<dbReference type="Gene3D" id="2.40.30.10">
    <property type="entry name" value="Translation factors"/>
    <property type="match status" value="1"/>
</dbReference>
<dbReference type="OrthoDB" id="3213438at2"/>
<feature type="domain" description="FAD-binding FR-type" evidence="13">
    <location>
        <begin position="217"/>
        <end position="317"/>
    </location>
</feature>
<evidence type="ECO:0000256" key="9">
    <source>
        <dbReference type="ARBA" id="ARBA00048649"/>
    </source>
</evidence>
<dbReference type="SUPFAM" id="SSF46458">
    <property type="entry name" value="Globin-like"/>
    <property type="match status" value="1"/>
</dbReference>
<evidence type="ECO:0000313" key="15">
    <source>
        <dbReference type="Proteomes" id="UP000222531"/>
    </source>
</evidence>
<comment type="similarity">
    <text evidence="3">In the C-terminal section; belongs to the flavoprotein pyridine nucleotide cytochrome reductase family.</text>
</comment>
<dbReference type="Pfam" id="PF00175">
    <property type="entry name" value="NAD_binding_1"/>
    <property type="match status" value="1"/>
</dbReference>
<evidence type="ECO:0000256" key="3">
    <source>
        <dbReference type="ARBA" id="ARBA00006401"/>
    </source>
</evidence>
<evidence type="ECO:0000256" key="8">
    <source>
        <dbReference type="ARBA" id="ARBA00023027"/>
    </source>
</evidence>
<keyword evidence="8" id="KW-0520">NAD</keyword>
<evidence type="ECO:0000256" key="7">
    <source>
        <dbReference type="ARBA" id="ARBA00023014"/>
    </source>
</evidence>
<dbReference type="PROSITE" id="PS01033">
    <property type="entry name" value="GLOBIN"/>
    <property type="match status" value="1"/>
</dbReference>
<keyword evidence="15" id="KW-1185">Reference proteome</keyword>
<dbReference type="InterPro" id="IPR017927">
    <property type="entry name" value="FAD-bd_FR_type"/>
</dbReference>
<evidence type="ECO:0000256" key="5">
    <source>
        <dbReference type="ARBA" id="ARBA00022714"/>
    </source>
</evidence>
<evidence type="ECO:0000256" key="11">
    <source>
        <dbReference type="RuleBase" id="RU000356"/>
    </source>
</evidence>
<comment type="cofactor">
    <cofactor evidence="1">
        <name>heme b</name>
        <dbReference type="ChEBI" id="CHEBI:60344"/>
    </cofactor>
</comment>
<dbReference type="InterPro" id="IPR009050">
    <property type="entry name" value="Globin-like_sf"/>
</dbReference>
<comment type="caution">
    <text evidence="14">The sequence shown here is derived from an EMBL/GenBank/DDBJ whole genome shotgun (WGS) entry which is preliminary data.</text>
</comment>
<dbReference type="EC" id="1.14.12.17" evidence="4"/>
<comment type="cofactor">
    <cofactor evidence="2">
        <name>FAD</name>
        <dbReference type="ChEBI" id="CHEBI:57692"/>
    </cofactor>
</comment>
<keyword evidence="11" id="KW-0813">Transport</keyword>
<dbReference type="InterPro" id="IPR050415">
    <property type="entry name" value="MRET"/>
</dbReference>
<dbReference type="InterPro" id="IPR000971">
    <property type="entry name" value="Globin"/>
</dbReference>
<dbReference type="GO" id="GO:0008941">
    <property type="term" value="F:nitric oxide dioxygenase NAD(P)H activity"/>
    <property type="evidence" value="ECO:0007669"/>
    <property type="project" value="UniProtKB-EC"/>
</dbReference>
<accession>A0A2G1XP93</accession>
<dbReference type="InterPro" id="IPR001433">
    <property type="entry name" value="OxRdtase_FAD/NAD-bd"/>
</dbReference>
<organism evidence="14 15">
    <name type="scientific">Streptomyces cinnamoneus</name>
    <name type="common">Streptoverticillium cinnamoneum</name>
    <dbReference type="NCBI Taxonomy" id="53446"/>
    <lineage>
        <taxon>Bacteria</taxon>
        <taxon>Bacillati</taxon>
        <taxon>Actinomycetota</taxon>
        <taxon>Actinomycetes</taxon>
        <taxon>Kitasatosporales</taxon>
        <taxon>Streptomycetaceae</taxon>
        <taxon>Streptomyces</taxon>
        <taxon>Streptomyces cinnamoneus group</taxon>
    </lineage>
</organism>
<dbReference type="AlphaFoldDB" id="A0A2G1XP93"/>
<proteinExistence type="inferred from homology"/>
<dbReference type="Pfam" id="PF00042">
    <property type="entry name" value="Globin"/>
    <property type="match status" value="1"/>
</dbReference>
<evidence type="ECO:0000259" key="12">
    <source>
        <dbReference type="PROSITE" id="PS01033"/>
    </source>
</evidence>
<name>A0A2G1XP93_STRCJ</name>
<dbReference type="GO" id="GO:0019825">
    <property type="term" value="F:oxygen binding"/>
    <property type="evidence" value="ECO:0007669"/>
    <property type="project" value="InterPro"/>
</dbReference>
<keyword evidence="11" id="KW-0408">Iron</keyword>
<dbReference type="Pfam" id="PF00970">
    <property type="entry name" value="FAD_binding_6"/>
    <property type="match status" value="1"/>
</dbReference>
<dbReference type="GO" id="GO:0005344">
    <property type="term" value="F:oxygen carrier activity"/>
    <property type="evidence" value="ECO:0007669"/>
    <property type="project" value="UniProtKB-KW"/>
</dbReference>
<keyword evidence="7" id="KW-0411">Iron-sulfur</keyword>
<feature type="domain" description="Globin" evidence="12">
    <location>
        <begin position="78"/>
        <end position="211"/>
    </location>
</feature>
<keyword evidence="6" id="KW-0521">NADP</keyword>
<evidence type="ECO:0000256" key="4">
    <source>
        <dbReference type="ARBA" id="ARBA00012229"/>
    </source>
</evidence>
<dbReference type="InterPro" id="IPR008333">
    <property type="entry name" value="Cbr1-like_FAD-bd_dom"/>
</dbReference>
<dbReference type="EMBL" id="NHZO01000070">
    <property type="protein sequence ID" value="PHQ52979.1"/>
    <property type="molecule type" value="Genomic_DNA"/>
</dbReference>
<keyword evidence="11" id="KW-0561">Oxygen transport</keyword>
<dbReference type="GO" id="GO:0020037">
    <property type="term" value="F:heme binding"/>
    <property type="evidence" value="ECO:0007669"/>
    <property type="project" value="InterPro"/>
</dbReference>
<comment type="catalytic activity">
    <reaction evidence="9">
        <text>2 nitric oxide + NADH + 2 O2 = 2 nitrate + NAD(+) + H(+)</text>
        <dbReference type="Rhea" id="RHEA:19469"/>
        <dbReference type="ChEBI" id="CHEBI:15378"/>
        <dbReference type="ChEBI" id="CHEBI:15379"/>
        <dbReference type="ChEBI" id="CHEBI:16480"/>
        <dbReference type="ChEBI" id="CHEBI:17632"/>
        <dbReference type="ChEBI" id="CHEBI:57540"/>
        <dbReference type="ChEBI" id="CHEBI:57945"/>
        <dbReference type="EC" id="1.14.12.17"/>
    </reaction>
</comment>
<dbReference type="InterPro" id="IPR017938">
    <property type="entry name" value="Riboflavin_synthase-like_b-brl"/>
</dbReference>
<evidence type="ECO:0000313" key="14">
    <source>
        <dbReference type="EMBL" id="PHQ52979.1"/>
    </source>
</evidence>
<comment type="catalytic activity">
    <reaction evidence="10">
        <text>2 nitric oxide + NADPH + 2 O2 = 2 nitrate + NADP(+) + H(+)</text>
        <dbReference type="Rhea" id="RHEA:19465"/>
        <dbReference type="ChEBI" id="CHEBI:15378"/>
        <dbReference type="ChEBI" id="CHEBI:15379"/>
        <dbReference type="ChEBI" id="CHEBI:16480"/>
        <dbReference type="ChEBI" id="CHEBI:17632"/>
        <dbReference type="ChEBI" id="CHEBI:57783"/>
        <dbReference type="ChEBI" id="CHEBI:58349"/>
        <dbReference type="EC" id="1.14.12.17"/>
    </reaction>
</comment>
<dbReference type="Gene3D" id="1.10.490.10">
    <property type="entry name" value="Globins"/>
    <property type="match status" value="1"/>
</dbReference>
<dbReference type="Gene3D" id="3.40.50.80">
    <property type="entry name" value="Nucleotide-binding domain of ferredoxin-NADP reductase (FNR) module"/>
    <property type="match status" value="1"/>
</dbReference>
<keyword evidence="11" id="KW-0479">Metal-binding</keyword>
<dbReference type="GO" id="GO:0051537">
    <property type="term" value="F:2 iron, 2 sulfur cluster binding"/>
    <property type="evidence" value="ECO:0007669"/>
    <property type="project" value="UniProtKB-KW"/>
</dbReference>
<evidence type="ECO:0000256" key="6">
    <source>
        <dbReference type="ARBA" id="ARBA00022857"/>
    </source>
</evidence>
<dbReference type="SUPFAM" id="SSF63380">
    <property type="entry name" value="Riboflavin synthase domain-like"/>
    <property type="match status" value="1"/>
</dbReference>
<dbReference type="InterPro" id="IPR039261">
    <property type="entry name" value="FNR_nucleotide-bd"/>
</dbReference>
<evidence type="ECO:0000256" key="1">
    <source>
        <dbReference type="ARBA" id="ARBA00001970"/>
    </source>
</evidence>
<dbReference type="PRINTS" id="PR00410">
    <property type="entry name" value="PHEHYDRXLASE"/>
</dbReference>
<dbReference type="PANTHER" id="PTHR47354:SF5">
    <property type="entry name" value="PROTEIN RFBI"/>
    <property type="match status" value="1"/>
</dbReference>
<dbReference type="PROSITE" id="PS51384">
    <property type="entry name" value="FAD_FR"/>
    <property type="match status" value="1"/>
</dbReference>
<dbReference type="PANTHER" id="PTHR47354">
    <property type="entry name" value="NADH OXIDOREDUCTASE HCR"/>
    <property type="match status" value="1"/>
</dbReference>
<keyword evidence="11" id="KW-0349">Heme</keyword>
<dbReference type="SUPFAM" id="SSF52343">
    <property type="entry name" value="Ferredoxin reductase-like, C-terminal NADP-linked domain"/>
    <property type="match status" value="1"/>
</dbReference>